<dbReference type="GO" id="GO:0006508">
    <property type="term" value="P:proteolysis"/>
    <property type="evidence" value="ECO:0007669"/>
    <property type="project" value="UniProtKB-KW"/>
</dbReference>
<accession>D5WMH3</accession>
<evidence type="ECO:0000256" key="2">
    <source>
        <dbReference type="ARBA" id="ARBA00022670"/>
    </source>
</evidence>
<keyword evidence="3" id="KW-0227">DNA damage</keyword>
<keyword evidence="7" id="KW-0456">Lyase</keyword>
<protein>
    <recommendedName>
        <fullName evidence="8">Abasic site processing protein</fullName>
        <ecNumber evidence="8">3.4.-.-</ecNumber>
    </recommendedName>
</protein>
<sequence length="319" mass="36463">MCYSAQIEGDYRKYVKEFGADIGLREFAQLYFERSKSKKVKIPKAVDAAFADPQNEIEREIKTLIDEFNLQQTAALEQELFKQRSRLADAERALQTKTTKAATESKRIATDKIDAARRRLDDIRRVELKDRDSRIFPGVYAPVMVIEDGHRVIKPMRYQCRPAGKPAFYDTKFPGTYNARRDNLEGFWKQLFGYSHGVMVVSAFYENVSRAKMEGRELKEGEEDENVVLEFRPRAGSEMLVACLWSRWTAPGEPDLLSFAAITDEPPPEVAAAGHDRCIVPIKPENVDAWLNSDPANLAALHAILDDRERPYYEHRLAA</sequence>
<dbReference type="STRING" id="640511.BC1002_6578"/>
<dbReference type="GeneID" id="301097640"/>
<keyword evidence="2 8" id="KW-0645">Protease</keyword>
<keyword evidence="4 8" id="KW-0378">Hydrolase</keyword>
<dbReference type="GO" id="GO:0106300">
    <property type="term" value="P:protein-DNA covalent cross-linking repair"/>
    <property type="evidence" value="ECO:0007669"/>
    <property type="project" value="InterPro"/>
</dbReference>
<evidence type="ECO:0000256" key="8">
    <source>
        <dbReference type="RuleBase" id="RU364100"/>
    </source>
</evidence>
<gene>
    <name evidence="10" type="ordered locus">BC1002_6578</name>
</gene>
<keyword evidence="5" id="KW-0190">Covalent protein-DNA linkage</keyword>
<dbReference type="SUPFAM" id="SSF143081">
    <property type="entry name" value="BB1717-like"/>
    <property type="match status" value="1"/>
</dbReference>
<dbReference type="KEGG" id="bge:BC1002_6578"/>
<dbReference type="Pfam" id="PF02586">
    <property type="entry name" value="SRAP"/>
    <property type="match status" value="1"/>
</dbReference>
<evidence type="ECO:0000256" key="5">
    <source>
        <dbReference type="ARBA" id="ARBA00023124"/>
    </source>
</evidence>
<dbReference type="InterPro" id="IPR003738">
    <property type="entry name" value="SRAP"/>
</dbReference>
<evidence type="ECO:0000313" key="10">
    <source>
        <dbReference type="EMBL" id="ADG20419.1"/>
    </source>
</evidence>
<dbReference type="EMBL" id="CP002015">
    <property type="protein sequence ID" value="ADG20419.1"/>
    <property type="molecule type" value="Genomic_DNA"/>
</dbReference>
<dbReference type="AlphaFoldDB" id="D5WMH3"/>
<dbReference type="GO" id="GO:0008233">
    <property type="term" value="F:peptidase activity"/>
    <property type="evidence" value="ECO:0007669"/>
    <property type="project" value="UniProtKB-KW"/>
</dbReference>
<proteinExistence type="inferred from homology"/>
<evidence type="ECO:0000256" key="3">
    <source>
        <dbReference type="ARBA" id="ARBA00022763"/>
    </source>
</evidence>
<evidence type="ECO:0000256" key="4">
    <source>
        <dbReference type="ARBA" id="ARBA00022801"/>
    </source>
</evidence>
<evidence type="ECO:0000313" key="11">
    <source>
        <dbReference type="Proteomes" id="UP000002190"/>
    </source>
</evidence>
<dbReference type="InterPro" id="IPR036590">
    <property type="entry name" value="SRAP-like"/>
</dbReference>
<dbReference type="Proteomes" id="UP000002190">
    <property type="component" value="Chromosome 3"/>
</dbReference>
<dbReference type="EC" id="3.4.-.-" evidence="8"/>
<evidence type="ECO:0000256" key="9">
    <source>
        <dbReference type="SAM" id="Coils"/>
    </source>
</evidence>
<dbReference type="GO" id="GO:0003697">
    <property type="term" value="F:single-stranded DNA binding"/>
    <property type="evidence" value="ECO:0007669"/>
    <property type="project" value="InterPro"/>
</dbReference>
<dbReference type="eggNOG" id="COG2135">
    <property type="taxonomic scope" value="Bacteria"/>
</dbReference>
<feature type="coiled-coil region" evidence="9">
    <location>
        <begin position="73"/>
        <end position="126"/>
    </location>
</feature>
<evidence type="ECO:0000256" key="6">
    <source>
        <dbReference type="ARBA" id="ARBA00023125"/>
    </source>
</evidence>
<comment type="similarity">
    <text evidence="1 8">Belongs to the SOS response-associated peptidase family.</text>
</comment>
<name>D5WMH3_PARAM</name>
<dbReference type="PANTHER" id="PTHR13604">
    <property type="entry name" value="DC12-RELATED"/>
    <property type="match status" value="1"/>
</dbReference>
<dbReference type="GO" id="GO:0016829">
    <property type="term" value="F:lyase activity"/>
    <property type="evidence" value="ECO:0007669"/>
    <property type="project" value="UniProtKB-KW"/>
</dbReference>
<evidence type="ECO:0000256" key="7">
    <source>
        <dbReference type="ARBA" id="ARBA00023239"/>
    </source>
</evidence>
<reference evidence="10 11" key="2">
    <citation type="journal article" date="2012" name="J. Bacteriol.">
        <title>Genome Sequences of Burkholderia sp. Strains CCGE1002 and H160, Isolated from Legume Nodules in Mexico and Brazil.</title>
        <authorList>
            <person name="Ormeno-Orrillo E."/>
            <person name="Rogel M.A."/>
            <person name="Chueire L.M."/>
            <person name="Tiedje J.M."/>
            <person name="Martinez-Romero E."/>
            <person name="Hungria M."/>
        </authorList>
    </citation>
    <scope>NUCLEOTIDE SEQUENCE [LARGE SCALE GENOMIC DNA]</scope>
    <source>
        <strain evidence="10 11">CCGE1002</strain>
    </source>
</reference>
<dbReference type="PANTHER" id="PTHR13604:SF0">
    <property type="entry name" value="ABASIC SITE PROCESSING PROTEIN HMCES"/>
    <property type="match status" value="1"/>
</dbReference>
<keyword evidence="9" id="KW-0175">Coiled coil</keyword>
<organism evidence="10 11">
    <name type="scientific">Paraburkholderia atlantica</name>
    <dbReference type="NCBI Taxonomy" id="2654982"/>
    <lineage>
        <taxon>Bacteria</taxon>
        <taxon>Pseudomonadati</taxon>
        <taxon>Pseudomonadota</taxon>
        <taxon>Betaproteobacteria</taxon>
        <taxon>Burkholderiales</taxon>
        <taxon>Burkholderiaceae</taxon>
        <taxon>Paraburkholderia</taxon>
    </lineage>
</organism>
<dbReference type="Gene3D" id="3.90.1680.10">
    <property type="entry name" value="SOS response associated peptidase-like"/>
    <property type="match status" value="1"/>
</dbReference>
<keyword evidence="6" id="KW-0238">DNA-binding</keyword>
<reference evidence="11" key="1">
    <citation type="submission" date="2010-04" db="EMBL/GenBank/DDBJ databases">
        <title>Complete sequence of chromosome 3 of Burkholderia sp. CCGE1002.</title>
        <authorList>
            <consortium name="US DOE Joint Genome Institute"/>
            <person name="Lucas S."/>
            <person name="Copeland A."/>
            <person name="Lapidus A."/>
            <person name="Cheng J.-F."/>
            <person name="Bruce D."/>
            <person name="Goodwin L."/>
            <person name="Pitluck S."/>
            <person name="Chertkov O."/>
            <person name="Detter J.C."/>
            <person name="Han C."/>
            <person name="Tapia R."/>
            <person name="Land M."/>
            <person name="Hauser L."/>
            <person name="Kyrpides N."/>
            <person name="Ovchinnikova G."/>
            <person name="Martinez-Romero E."/>
            <person name="Hernandez M.A.R."/>
            <person name="Tiedje J.M."/>
            <person name="Woyke T."/>
        </authorList>
    </citation>
    <scope>NUCLEOTIDE SEQUENCE [LARGE SCALE GENOMIC DNA]</scope>
    <source>
        <strain evidence="11">CCGE1002</strain>
    </source>
</reference>
<dbReference type="RefSeq" id="WP_013094206.1">
    <property type="nucleotide sequence ID" value="NC_014119.1"/>
</dbReference>
<dbReference type="HOGENOM" id="CLU_917247_0_0_4"/>
<evidence type="ECO:0000256" key="1">
    <source>
        <dbReference type="ARBA" id="ARBA00008136"/>
    </source>
</evidence>